<proteinExistence type="predicted"/>
<dbReference type="EMBL" id="OGTP01000026">
    <property type="protein sequence ID" value="SPB18124.1"/>
    <property type="molecule type" value="Genomic_DNA"/>
</dbReference>
<dbReference type="Proteomes" id="UP000238169">
    <property type="component" value="Unassembled WGS sequence"/>
</dbReference>
<name>A0A2U3ID25_9BURK</name>
<organism evidence="1 2">
    <name type="scientific">Caballeronia novacaledonica</name>
    <dbReference type="NCBI Taxonomy" id="1544861"/>
    <lineage>
        <taxon>Bacteria</taxon>
        <taxon>Pseudomonadati</taxon>
        <taxon>Pseudomonadota</taxon>
        <taxon>Betaproteobacteria</taxon>
        <taxon>Burkholderiales</taxon>
        <taxon>Burkholderiaceae</taxon>
        <taxon>Caballeronia</taxon>
    </lineage>
</organism>
<evidence type="ECO:0000313" key="2">
    <source>
        <dbReference type="Proteomes" id="UP000238169"/>
    </source>
</evidence>
<reference evidence="2" key="1">
    <citation type="submission" date="2018-01" db="EMBL/GenBank/DDBJ databases">
        <authorList>
            <person name="Peeters C."/>
        </authorList>
    </citation>
    <scope>NUCLEOTIDE SEQUENCE [LARGE SCALE GENOMIC DNA]</scope>
</reference>
<gene>
    <name evidence="1" type="ORF">NOV72_05323</name>
</gene>
<sequence length="34" mass="3597">MQHTGDDAQPDVGHDIILTMLALTGAHEAGGRMH</sequence>
<evidence type="ECO:0000313" key="1">
    <source>
        <dbReference type="EMBL" id="SPB18124.1"/>
    </source>
</evidence>
<dbReference type="AlphaFoldDB" id="A0A2U3ID25"/>
<protein>
    <submittedName>
        <fullName evidence="1">Uncharacterized protein</fullName>
    </submittedName>
</protein>
<keyword evidence="2" id="KW-1185">Reference proteome</keyword>
<accession>A0A2U3ID25</accession>